<protein>
    <recommendedName>
        <fullName evidence="2">Phosphoesterase</fullName>
        <ecNumber evidence="2">3.1.4.-</ecNumber>
    </recommendedName>
</protein>
<dbReference type="Pfam" id="PF12850">
    <property type="entry name" value="Metallophos_2"/>
    <property type="match status" value="1"/>
</dbReference>
<dbReference type="AlphaFoldDB" id="A0A923N3C2"/>
<feature type="domain" description="Calcineurin-like phosphoesterase" evidence="3">
    <location>
        <begin position="1"/>
        <end position="150"/>
    </location>
</feature>
<dbReference type="EMBL" id="JACRVF010000001">
    <property type="protein sequence ID" value="MBC5991476.1"/>
    <property type="molecule type" value="Genomic_DNA"/>
</dbReference>
<dbReference type="GO" id="GO:0046872">
    <property type="term" value="F:metal ion binding"/>
    <property type="evidence" value="ECO:0007669"/>
    <property type="project" value="UniProtKB-KW"/>
</dbReference>
<dbReference type="EC" id="3.1.4.-" evidence="2"/>
<name>A0A923N3C2_9BACT</name>
<keyword evidence="5" id="KW-1185">Reference proteome</keyword>
<keyword evidence="2" id="KW-0479">Metal-binding</keyword>
<comment type="caution">
    <text evidence="4">The sequence shown here is derived from an EMBL/GenBank/DDBJ whole genome shotgun (WGS) entry which is preliminary data.</text>
</comment>
<evidence type="ECO:0000256" key="2">
    <source>
        <dbReference type="RuleBase" id="RU362039"/>
    </source>
</evidence>
<evidence type="ECO:0000313" key="4">
    <source>
        <dbReference type="EMBL" id="MBC5991476.1"/>
    </source>
</evidence>
<dbReference type="InterPro" id="IPR029052">
    <property type="entry name" value="Metallo-depent_PP-like"/>
</dbReference>
<proteinExistence type="inferred from homology"/>
<dbReference type="GO" id="GO:0016787">
    <property type="term" value="F:hydrolase activity"/>
    <property type="evidence" value="ECO:0007669"/>
    <property type="project" value="UniProtKB-UniRule"/>
</dbReference>
<dbReference type="InterPro" id="IPR000979">
    <property type="entry name" value="Phosphodiesterase_MJ0936/Vps29"/>
</dbReference>
<dbReference type="NCBIfam" id="TIGR00040">
    <property type="entry name" value="yfcE"/>
    <property type="match status" value="1"/>
</dbReference>
<dbReference type="SUPFAM" id="SSF56300">
    <property type="entry name" value="Metallo-dependent phosphatases"/>
    <property type="match status" value="1"/>
</dbReference>
<dbReference type="InterPro" id="IPR024654">
    <property type="entry name" value="Calcineurin-like_PHP_lpxH"/>
</dbReference>
<sequence length="165" mass="18511">MKIGLLSDTHSYLDDQIIRLLSDRDEIWHAGDFGSIEVSDKLSELAPLRGVYGNIDDAAIRKVHPKVNRFTVNGLDVMMTHIGGYPGKYHPDVRQSIKENPPQLYITGHSHILKVMTDKSLNNLLHINPGAAGKHGFHKIRTMVRFDIEAGQLKNLQVIELGKRA</sequence>
<comment type="cofactor">
    <cofactor evidence="2">
        <name>a divalent metal cation</name>
        <dbReference type="ChEBI" id="CHEBI:60240"/>
    </cofactor>
</comment>
<organism evidence="4 5">
    <name type="scientific">Pontibacter cellulosilyticus</name>
    <dbReference type="NCBI Taxonomy" id="1720253"/>
    <lineage>
        <taxon>Bacteria</taxon>
        <taxon>Pseudomonadati</taxon>
        <taxon>Bacteroidota</taxon>
        <taxon>Cytophagia</taxon>
        <taxon>Cytophagales</taxon>
        <taxon>Hymenobacteraceae</taxon>
        <taxon>Pontibacter</taxon>
    </lineage>
</organism>
<reference evidence="4" key="1">
    <citation type="submission" date="2020-08" db="EMBL/GenBank/DDBJ databases">
        <title>Pontibacter sp. SD6 16S ribosomal RNA gene Genome sequencing and assembly.</title>
        <authorList>
            <person name="Kang M."/>
        </authorList>
    </citation>
    <scope>NUCLEOTIDE SEQUENCE</scope>
    <source>
        <strain evidence="4">SD6</strain>
    </source>
</reference>
<evidence type="ECO:0000259" key="3">
    <source>
        <dbReference type="Pfam" id="PF12850"/>
    </source>
</evidence>
<dbReference type="RefSeq" id="WP_187065479.1">
    <property type="nucleotide sequence ID" value="NZ_JACRVF010000001.1"/>
</dbReference>
<evidence type="ECO:0000313" key="5">
    <source>
        <dbReference type="Proteomes" id="UP000603640"/>
    </source>
</evidence>
<gene>
    <name evidence="4" type="ORF">H8S84_01350</name>
</gene>
<comment type="similarity">
    <text evidence="1 2">Belongs to the metallophosphoesterase superfamily. YfcE family.</text>
</comment>
<evidence type="ECO:0000256" key="1">
    <source>
        <dbReference type="ARBA" id="ARBA00008950"/>
    </source>
</evidence>
<dbReference type="Gene3D" id="3.60.21.10">
    <property type="match status" value="1"/>
</dbReference>
<accession>A0A923N3C2</accession>
<dbReference type="Proteomes" id="UP000603640">
    <property type="component" value="Unassembled WGS sequence"/>
</dbReference>